<accession>A0A3P8U073</accession>
<dbReference type="GeneTree" id="ENSGT00940000160789"/>
<feature type="coiled-coil region" evidence="1">
    <location>
        <begin position="133"/>
        <end position="167"/>
    </location>
</feature>
<reference evidence="3" key="2">
    <citation type="submission" date="2025-08" db="UniProtKB">
        <authorList>
            <consortium name="Ensembl"/>
        </authorList>
    </citation>
    <scope>IDENTIFICATION</scope>
</reference>
<dbReference type="OMA" id="EANVMIT"/>
<evidence type="ECO:0000259" key="2">
    <source>
        <dbReference type="Pfam" id="PF02994"/>
    </source>
</evidence>
<evidence type="ECO:0000256" key="1">
    <source>
        <dbReference type="SAM" id="Coils"/>
    </source>
</evidence>
<organism evidence="3 4">
    <name type="scientific">Amphiprion percula</name>
    <name type="common">Orange clownfish</name>
    <name type="synonym">Lutjanus percula</name>
    <dbReference type="NCBI Taxonomy" id="161767"/>
    <lineage>
        <taxon>Eukaryota</taxon>
        <taxon>Metazoa</taxon>
        <taxon>Chordata</taxon>
        <taxon>Craniata</taxon>
        <taxon>Vertebrata</taxon>
        <taxon>Euteleostomi</taxon>
        <taxon>Actinopterygii</taxon>
        <taxon>Neopterygii</taxon>
        <taxon>Teleostei</taxon>
        <taxon>Neoteleostei</taxon>
        <taxon>Acanthomorphata</taxon>
        <taxon>Ovalentaria</taxon>
        <taxon>Pomacentridae</taxon>
        <taxon>Amphiprion</taxon>
    </lineage>
</organism>
<proteinExistence type="predicted"/>
<dbReference type="Pfam" id="PF02994">
    <property type="entry name" value="Transposase_22"/>
    <property type="match status" value="1"/>
</dbReference>
<dbReference type="InterPro" id="IPR031678">
    <property type="entry name" value="DUF4715"/>
</dbReference>
<dbReference type="InterPro" id="IPR004244">
    <property type="entry name" value="Transposase_22"/>
</dbReference>
<reference evidence="3 4" key="1">
    <citation type="submission" date="2018-03" db="EMBL/GenBank/DDBJ databases">
        <title>Finding Nemo's genes: A chromosome-scale reference assembly of the genome of the orange clownfish Amphiprion percula.</title>
        <authorList>
            <person name="Lehmann R."/>
        </authorList>
    </citation>
    <scope>NUCLEOTIDE SEQUENCE</scope>
</reference>
<dbReference type="Pfam" id="PF15835">
    <property type="entry name" value="DUF4715"/>
    <property type="match status" value="1"/>
</dbReference>
<keyword evidence="4" id="KW-1185">Reference proteome</keyword>
<dbReference type="AlphaFoldDB" id="A0A3P8U073"/>
<dbReference type="InterPro" id="IPR043636">
    <property type="entry name" value="L1_RRM_dom"/>
</dbReference>
<keyword evidence="1" id="KW-0175">Coiled coil</keyword>
<name>A0A3P8U073_AMPPE</name>
<feature type="domain" description="L1 transposable element RRM" evidence="2">
    <location>
        <begin position="245"/>
        <end position="290"/>
    </location>
</feature>
<protein>
    <recommendedName>
        <fullName evidence="2">L1 transposable element RRM domain-containing protein</fullName>
    </recommendedName>
</protein>
<sequence>MMEMTQKSYWLGCLEKMQKNIQCQPSVLEIFFSLWQLERGLSSKSFIFENTLVSVGIFCIKIVDTMSSTNKSNKTSNRRDNAKAETEENLANHAKANHASADVHQENIAELMAELKRIGAANHKGHTQTKASLDRLELSVLDLNAKILKQEERQNEAEKRISETEDRGMRHERTLRYLLRRELDLTAHCEDLQNRLRRNNLRIYQVPEGSEQRDMLAFIPDLIRRVLNKPDMELKIERAHRALVSRPRDPTAPPRSIIVRFLDFTVKENVLRLAWSQKKMLLDGKPIYFDNDYSPELQRKRARVRSMIKQLKAKGVKVKCLYPAQLKIHLETGDKSFSTVNALQNIIFNFKAESDVKQ</sequence>
<dbReference type="Proteomes" id="UP000265080">
    <property type="component" value="Chromosome 23"/>
</dbReference>
<dbReference type="PANTHER" id="PTHR11505">
    <property type="entry name" value="L1 TRANSPOSABLE ELEMENT-RELATED"/>
    <property type="match status" value="1"/>
</dbReference>
<evidence type="ECO:0000313" key="3">
    <source>
        <dbReference type="Ensembl" id="ENSAPEP00000031905.1"/>
    </source>
</evidence>
<reference evidence="3" key="3">
    <citation type="submission" date="2025-09" db="UniProtKB">
        <authorList>
            <consortium name="Ensembl"/>
        </authorList>
    </citation>
    <scope>IDENTIFICATION</scope>
</reference>
<dbReference type="Gene3D" id="3.30.70.1820">
    <property type="entry name" value="L1 transposable element, RRM domain"/>
    <property type="match status" value="1"/>
</dbReference>
<evidence type="ECO:0000313" key="4">
    <source>
        <dbReference type="Proteomes" id="UP000265080"/>
    </source>
</evidence>
<dbReference type="Ensembl" id="ENSAPET00000032751.1">
    <property type="protein sequence ID" value="ENSAPEP00000031905.1"/>
    <property type="gene ID" value="ENSAPEG00000022657.1"/>
</dbReference>